<dbReference type="EMBL" id="JWZT01004411">
    <property type="protein sequence ID" value="KII64175.1"/>
    <property type="molecule type" value="Genomic_DNA"/>
</dbReference>
<reference evidence="1 2" key="1">
    <citation type="journal article" date="2014" name="Genome Biol. Evol.">
        <title>The genome of the myxosporean Thelohanellus kitauei shows adaptations to nutrient acquisition within its fish host.</title>
        <authorList>
            <person name="Yang Y."/>
            <person name="Xiong J."/>
            <person name="Zhou Z."/>
            <person name="Huo F."/>
            <person name="Miao W."/>
            <person name="Ran C."/>
            <person name="Liu Y."/>
            <person name="Zhang J."/>
            <person name="Feng J."/>
            <person name="Wang M."/>
            <person name="Wang M."/>
            <person name="Wang L."/>
            <person name="Yao B."/>
        </authorList>
    </citation>
    <scope>NUCLEOTIDE SEQUENCE [LARGE SCALE GENOMIC DNA]</scope>
    <source>
        <strain evidence="1">Wuqing</strain>
    </source>
</reference>
<dbReference type="AlphaFoldDB" id="A0A0C2MIK5"/>
<sequence length="141" mass="15970">MTCFRSEVRRRLTPELEPSELDLLRTELAKAIIVPGTCKSARKSFSSFIFPSYFIKRLFKGLEWYKKYFVSVQCALDRLKAEFLSYRSAVQSKLIFIRFYASGGGSTPGRGCHSPSCSHPRAEKAANPDIVESEQIAEHVV</sequence>
<evidence type="ECO:0000313" key="2">
    <source>
        <dbReference type="Proteomes" id="UP000031668"/>
    </source>
</evidence>
<gene>
    <name evidence="1" type="ORF">RF11_03230</name>
</gene>
<dbReference type="Proteomes" id="UP000031668">
    <property type="component" value="Unassembled WGS sequence"/>
</dbReference>
<accession>A0A0C2MIK5</accession>
<keyword evidence="2" id="KW-1185">Reference proteome</keyword>
<organism evidence="1 2">
    <name type="scientific">Thelohanellus kitauei</name>
    <name type="common">Myxosporean</name>
    <dbReference type="NCBI Taxonomy" id="669202"/>
    <lineage>
        <taxon>Eukaryota</taxon>
        <taxon>Metazoa</taxon>
        <taxon>Cnidaria</taxon>
        <taxon>Myxozoa</taxon>
        <taxon>Myxosporea</taxon>
        <taxon>Bivalvulida</taxon>
        <taxon>Platysporina</taxon>
        <taxon>Myxobolidae</taxon>
        <taxon>Thelohanellus</taxon>
    </lineage>
</organism>
<evidence type="ECO:0000313" key="1">
    <source>
        <dbReference type="EMBL" id="KII64175.1"/>
    </source>
</evidence>
<comment type="caution">
    <text evidence="1">The sequence shown here is derived from an EMBL/GenBank/DDBJ whole genome shotgun (WGS) entry which is preliminary data.</text>
</comment>
<name>A0A0C2MIK5_THEKT</name>
<protein>
    <submittedName>
        <fullName evidence="1">Uncharacterized protein</fullName>
    </submittedName>
</protein>
<proteinExistence type="predicted"/>